<dbReference type="Proteomes" id="UP001268089">
    <property type="component" value="Unassembled WGS sequence"/>
</dbReference>
<dbReference type="EMBL" id="JAVDXO010000001">
    <property type="protein sequence ID" value="MDR7305367.1"/>
    <property type="molecule type" value="Genomic_DNA"/>
</dbReference>
<proteinExistence type="predicted"/>
<accession>A0ABU1ZIK2</accession>
<gene>
    <name evidence="1" type="ORF">J2X15_000633</name>
</gene>
<organism evidence="1 2">
    <name type="scientific">Rhodoferax saidenbachensis</name>
    <dbReference type="NCBI Taxonomy" id="1484693"/>
    <lineage>
        <taxon>Bacteria</taxon>
        <taxon>Pseudomonadati</taxon>
        <taxon>Pseudomonadota</taxon>
        <taxon>Betaproteobacteria</taxon>
        <taxon>Burkholderiales</taxon>
        <taxon>Comamonadaceae</taxon>
        <taxon>Rhodoferax</taxon>
    </lineage>
</organism>
<name>A0ABU1ZIK2_9BURK</name>
<evidence type="ECO:0000313" key="1">
    <source>
        <dbReference type="EMBL" id="MDR7305367.1"/>
    </source>
</evidence>
<protein>
    <submittedName>
        <fullName evidence="1">Uncharacterized protein (DUF697 family)</fullName>
    </submittedName>
</protein>
<sequence>MAKRSLPLRTQMADAILELVVQVPASDEPTLQHPAERAHTIARTAARKASLLAGSLSLPPGWLGWVTVLPEMVGVWKLQAQMVSDIAAIYGQHTTLTREHLLYCLFKQLSAQLFRDIAVRMGERVVVRPTTVKVLQALAQKLGGMLAVAALRKGASRFVPLLGAVSVGAYAYYDTLQVAQNAVALFDDKTGA</sequence>
<dbReference type="RefSeq" id="WP_310339431.1">
    <property type="nucleotide sequence ID" value="NZ_JAVDXO010000001.1"/>
</dbReference>
<evidence type="ECO:0000313" key="2">
    <source>
        <dbReference type="Proteomes" id="UP001268089"/>
    </source>
</evidence>
<reference evidence="1 2" key="1">
    <citation type="submission" date="2023-07" db="EMBL/GenBank/DDBJ databases">
        <title>Sorghum-associated microbial communities from plants grown in Nebraska, USA.</title>
        <authorList>
            <person name="Schachtman D."/>
        </authorList>
    </citation>
    <scope>NUCLEOTIDE SEQUENCE [LARGE SCALE GENOMIC DNA]</scope>
    <source>
        <strain evidence="1 2">BE308</strain>
    </source>
</reference>
<comment type="caution">
    <text evidence="1">The sequence shown here is derived from an EMBL/GenBank/DDBJ whole genome shotgun (WGS) entry which is preliminary data.</text>
</comment>
<keyword evidence="2" id="KW-1185">Reference proteome</keyword>